<sequence>MCFTTTEVKNEEKTKPIVLDQFKHFSELTATLEKKANMPKRAMRGVWQPKWRQIRKIKSGVKAVTSSAKKELKG</sequence>
<dbReference type="AlphaFoldDB" id="A0A806J5H0"/>
<dbReference type="KEGG" id="hpaz:K756_09730"/>
<evidence type="ECO:0000313" key="1">
    <source>
        <dbReference type="EMBL" id="AGO17057.1"/>
    </source>
</evidence>
<gene>
    <name evidence="1" type="ORF">K756_09730</name>
</gene>
<reference evidence="1 2" key="1">
    <citation type="journal article" date="2013" name="PLoS ONE">
        <title>Complete Genome Analysis of a Haemophilus parasuis Serovar 12 Strain from China.</title>
        <authorList>
            <person name="Li Y."/>
            <person name="Kwok A.H."/>
            <person name="Jiang J."/>
            <person name="Zou Y."/>
            <person name="Zheng F."/>
            <person name="Chen P."/>
            <person name="Hou C."/>
            <person name="Leung F.C."/>
            <person name="Jiang P."/>
        </authorList>
    </citation>
    <scope>NUCLEOTIDE SEQUENCE [LARGE SCALE GENOMIC DNA]</scope>
    <source>
        <strain evidence="1 2">ZJ0906</strain>
    </source>
</reference>
<organism evidence="1 2">
    <name type="scientific">Glaesserella parasuis ZJ0906</name>
    <dbReference type="NCBI Taxonomy" id="1322346"/>
    <lineage>
        <taxon>Bacteria</taxon>
        <taxon>Pseudomonadati</taxon>
        <taxon>Pseudomonadota</taxon>
        <taxon>Gammaproteobacteria</taxon>
        <taxon>Pasteurellales</taxon>
        <taxon>Pasteurellaceae</taxon>
        <taxon>Glaesserella</taxon>
    </lineage>
</organism>
<accession>A0A806J5H0</accession>
<protein>
    <submittedName>
        <fullName evidence="1">Uncharacterized protein</fullName>
    </submittedName>
</protein>
<dbReference type="Proteomes" id="UP000014672">
    <property type="component" value="Chromosome"/>
</dbReference>
<name>A0A806J5H0_GLAPU</name>
<evidence type="ECO:0000313" key="2">
    <source>
        <dbReference type="Proteomes" id="UP000014672"/>
    </source>
</evidence>
<proteinExistence type="predicted"/>
<dbReference type="EMBL" id="CP005384">
    <property type="protein sequence ID" value="AGO17057.1"/>
    <property type="molecule type" value="Genomic_DNA"/>
</dbReference>